<evidence type="ECO:0000256" key="7">
    <source>
        <dbReference type="ARBA" id="ARBA00023125"/>
    </source>
</evidence>
<dbReference type="PROSITE" id="PS50039">
    <property type="entry name" value="FORK_HEAD_3"/>
    <property type="match status" value="1"/>
</dbReference>
<dbReference type="PANTHER" id="PTHR11829">
    <property type="entry name" value="FORKHEAD BOX PROTEIN"/>
    <property type="match status" value="1"/>
</dbReference>
<evidence type="ECO:0000313" key="13">
    <source>
        <dbReference type="Ensembl" id="ENSGWIP00000053362.1"/>
    </source>
</evidence>
<dbReference type="Pfam" id="PF00250">
    <property type="entry name" value="Forkhead"/>
    <property type="match status" value="1"/>
</dbReference>
<keyword evidence="8" id="KW-0804">Transcription</keyword>
<keyword evidence="4" id="KW-0221">Differentiation</keyword>
<dbReference type="GO" id="GO:0000978">
    <property type="term" value="F:RNA polymerase II cis-regulatory region sequence-specific DNA binding"/>
    <property type="evidence" value="ECO:0007669"/>
    <property type="project" value="TreeGrafter"/>
</dbReference>
<dbReference type="Ensembl" id="ENSGWIT00000057547.1">
    <property type="protein sequence ID" value="ENSGWIP00000053362.1"/>
    <property type="gene ID" value="ENSGWIG00000025664.1"/>
</dbReference>
<dbReference type="GO" id="GO:0030154">
    <property type="term" value="P:cell differentiation"/>
    <property type="evidence" value="ECO:0007669"/>
    <property type="project" value="UniProtKB-KW"/>
</dbReference>
<dbReference type="GO" id="GO:0009888">
    <property type="term" value="P:tissue development"/>
    <property type="evidence" value="ECO:0007669"/>
    <property type="project" value="UniProtKB-ARBA"/>
</dbReference>
<keyword evidence="6" id="KW-0805">Transcription regulation</keyword>
<dbReference type="Gene3D" id="1.10.10.10">
    <property type="entry name" value="Winged helix-like DNA-binding domain superfamily/Winged helix DNA-binding domain"/>
    <property type="match status" value="1"/>
</dbReference>
<keyword evidence="5" id="KW-0832">Ubl conjugation</keyword>
<keyword evidence="14" id="KW-1185">Reference proteome</keyword>
<dbReference type="AlphaFoldDB" id="A0A8C5I0G0"/>
<reference evidence="13" key="1">
    <citation type="submission" date="2020-06" db="EMBL/GenBank/DDBJ databases">
        <authorList>
            <consortium name="Wellcome Sanger Institute Data Sharing"/>
        </authorList>
    </citation>
    <scope>NUCLEOTIDE SEQUENCE [LARGE SCALE GENOMIC DNA]</scope>
</reference>
<keyword evidence="2" id="KW-1017">Isopeptide bond</keyword>
<evidence type="ECO:0000256" key="8">
    <source>
        <dbReference type="ARBA" id="ARBA00023163"/>
    </source>
</evidence>
<evidence type="ECO:0000256" key="6">
    <source>
        <dbReference type="ARBA" id="ARBA00023015"/>
    </source>
</evidence>
<dbReference type="Proteomes" id="UP000694680">
    <property type="component" value="Chromosome 7"/>
</dbReference>
<reference evidence="13" key="2">
    <citation type="submission" date="2025-08" db="UniProtKB">
        <authorList>
            <consortium name="Ensembl"/>
        </authorList>
    </citation>
    <scope>IDENTIFICATION</scope>
</reference>
<dbReference type="InterPro" id="IPR036390">
    <property type="entry name" value="WH_DNA-bd_sf"/>
</dbReference>
<dbReference type="FunFam" id="1.10.10.10:FF:000016">
    <property type="entry name" value="Forkhead box protein I1"/>
    <property type="match status" value="1"/>
</dbReference>
<sequence>MTCQSKSPKYQKVQLLDISSNTPTTSEEPQGVEEPQKPPYSYVALIAMAIKESRDQRQTLRGIYHYIASKFPFYQSGQQGWKNSIRHNLSLNECFFKVPRESGGDRKGNYWMLDPAFEDMFAKGDYKRRSRVRRHYRPPCGAGPYLTGPPVDYPHSLYVHPTCSGSWCLCQACAYQPPPPALTGNPFSMTPEFSASYGPPVHFHYGACYPRPPPFLVPQKGCVSGEVSLPMSPEGGSGSVALSYQQFPACGGQGQGHALLSQTIKSL</sequence>
<name>A0A8C5I0G0_GOUWI</name>
<reference evidence="13" key="3">
    <citation type="submission" date="2025-09" db="UniProtKB">
        <authorList>
            <consortium name="Ensembl"/>
        </authorList>
    </citation>
    <scope>IDENTIFICATION</scope>
</reference>
<dbReference type="PRINTS" id="PR00053">
    <property type="entry name" value="FORKHEAD"/>
</dbReference>
<keyword evidence="9 11" id="KW-0539">Nucleus</keyword>
<evidence type="ECO:0000256" key="5">
    <source>
        <dbReference type="ARBA" id="ARBA00022843"/>
    </source>
</evidence>
<protein>
    <recommendedName>
        <fullName evidence="10">Forkhead box protein L2</fullName>
    </recommendedName>
</protein>
<dbReference type="PROSITE" id="PS00657">
    <property type="entry name" value="FORK_HEAD_1"/>
    <property type="match status" value="1"/>
</dbReference>
<dbReference type="SUPFAM" id="SSF46785">
    <property type="entry name" value="Winged helix' DNA-binding domain"/>
    <property type="match status" value="1"/>
</dbReference>
<dbReference type="PANTHER" id="PTHR11829:SF411">
    <property type="entry name" value="FORKHEAD BOX PROTEIN L2"/>
    <property type="match status" value="1"/>
</dbReference>
<evidence type="ECO:0000256" key="1">
    <source>
        <dbReference type="ARBA" id="ARBA00004123"/>
    </source>
</evidence>
<dbReference type="InterPro" id="IPR050211">
    <property type="entry name" value="FOX_domain-containing"/>
</dbReference>
<evidence type="ECO:0000256" key="9">
    <source>
        <dbReference type="ARBA" id="ARBA00023242"/>
    </source>
</evidence>
<dbReference type="InterPro" id="IPR047515">
    <property type="entry name" value="FH_FOXL2"/>
</dbReference>
<evidence type="ECO:0000256" key="4">
    <source>
        <dbReference type="ARBA" id="ARBA00022782"/>
    </source>
</evidence>
<organism evidence="13 14">
    <name type="scientific">Gouania willdenowi</name>
    <name type="common">Blunt-snouted clingfish</name>
    <name type="synonym">Lepadogaster willdenowi</name>
    <dbReference type="NCBI Taxonomy" id="441366"/>
    <lineage>
        <taxon>Eukaryota</taxon>
        <taxon>Metazoa</taxon>
        <taxon>Chordata</taxon>
        <taxon>Craniata</taxon>
        <taxon>Vertebrata</taxon>
        <taxon>Euteleostomi</taxon>
        <taxon>Actinopterygii</taxon>
        <taxon>Neopterygii</taxon>
        <taxon>Teleostei</taxon>
        <taxon>Neoteleostei</taxon>
        <taxon>Acanthomorphata</taxon>
        <taxon>Ovalentaria</taxon>
        <taxon>Blenniimorphae</taxon>
        <taxon>Blenniiformes</taxon>
        <taxon>Gobiesocoidei</taxon>
        <taxon>Gobiesocidae</taxon>
        <taxon>Gobiesocinae</taxon>
        <taxon>Gouania</taxon>
    </lineage>
</organism>
<dbReference type="InterPro" id="IPR036388">
    <property type="entry name" value="WH-like_DNA-bd_sf"/>
</dbReference>
<evidence type="ECO:0000256" key="11">
    <source>
        <dbReference type="PROSITE-ProRule" id="PRU00089"/>
    </source>
</evidence>
<evidence type="ECO:0000256" key="10">
    <source>
        <dbReference type="ARBA" id="ARBA00034872"/>
    </source>
</evidence>
<dbReference type="SMART" id="SM00339">
    <property type="entry name" value="FH"/>
    <property type="match status" value="1"/>
</dbReference>
<feature type="domain" description="Fork-head" evidence="12">
    <location>
        <begin position="37"/>
        <end position="131"/>
    </location>
</feature>
<gene>
    <name evidence="13" type="primary">foxl2l</name>
</gene>
<proteinExistence type="predicted"/>
<dbReference type="GO" id="GO:0009653">
    <property type="term" value="P:anatomical structure morphogenesis"/>
    <property type="evidence" value="ECO:0007669"/>
    <property type="project" value="TreeGrafter"/>
</dbReference>
<dbReference type="GO" id="GO:0005634">
    <property type="term" value="C:nucleus"/>
    <property type="evidence" value="ECO:0007669"/>
    <property type="project" value="UniProtKB-SubCell"/>
</dbReference>
<evidence type="ECO:0000259" key="12">
    <source>
        <dbReference type="PROSITE" id="PS50039"/>
    </source>
</evidence>
<accession>A0A8C5I0G0</accession>
<dbReference type="InterPro" id="IPR018122">
    <property type="entry name" value="TF_fork_head_CS_1"/>
</dbReference>
<keyword evidence="3" id="KW-0597">Phosphoprotein</keyword>
<keyword evidence="7 11" id="KW-0238">DNA-binding</keyword>
<evidence type="ECO:0000313" key="14">
    <source>
        <dbReference type="Proteomes" id="UP000694680"/>
    </source>
</evidence>
<comment type="subcellular location">
    <subcellularLocation>
        <location evidence="1 11">Nucleus</location>
    </subcellularLocation>
</comment>
<dbReference type="InterPro" id="IPR030456">
    <property type="entry name" value="TF_fork_head_CS_2"/>
</dbReference>
<dbReference type="PROSITE" id="PS00658">
    <property type="entry name" value="FORK_HEAD_2"/>
    <property type="match status" value="1"/>
</dbReference>
<evidence type="ECO:0000256" key="2">
    <source>
        <dbReference type="ARBA" id="ARBA00022499"/>
    </source>
</evidence>
<dbReference type="GO" id="GO:0000981">
    <property type="term" value="F:DNA-binding transcription factor activity, RNA polymerase II-specific"/>
    <property type="evidence" value="ECO:0007669"/>
    <property type="project" value="TreeGrafter"/>
</dbReference>
<feature type="DNA-binding region" description="Fork-head" evidence="11">
    <location>
        <begin position="37"/>
        <end position="131"/>
    </location>
</feature>
<dbReference type="CDD" id="cd20028">
    <property type="entry name" value="FH_FOXL2"/>
    <property type="match status" value="1"/>
</dbReference>
<evidence type="ECO:0000256" key="3">
    <source>
        <dbReference type="ARBA" id="ARBA00022553"/>
    </source>
</evidence>
<dbReference type="InterPro" id="IPR001766">
    <property type="entry name" value="Fork_head_dom"/>
</dbReference>